<organism evidence="3 4">
    <name type="scientific">Blomia tropicalis</name>
    <name type="common">Mite</name>
    <dbReference type="NCBI Taxonomy" id="40697"/>
    <lineage>
        <taxon>Eukaryota</taxon>
        <taxon>Metazoa</taxon>
        <taxon>Ecdysozoa</taxon>
        <taxon>Arthropoda</taxon>
        <taxon>Chelicerata</taxon>
        <taxon>Arachnida</taxon>
        <taxon>Acari</taxon>
        <taxon>Acariformes</taxon>
        <taxon>Sarcoptiformes</taxon>
        <taxon>Astigmata</taxon>
        <taxon>Glycyphagoidea</taxon>
        <taxon>Echimyopodidae</taxon>
        <taxon>Blomia</taxon>
    </lineage>
</organism>
<feature type="compositionally biased region" description="Low complexity" evidence="1">
    <location>
        <begin position="304"/>
        <end position="322"/>
    </location>
</feature>
<sequence>MEEIDNCSLVHGIIYDSLRVIFILSLISLLISIFSIMTLYQLYIHEKQKIYFNQLNVLRNRIQQRNMLQQNEIEQQKTMVPSIDQSTKQYNYLYHHHQPQHHHNHPHYSHSHQNYPNSNERKSNVKYHSSEFSSQDMLLEVGDQTATNFGVTKPNINSNLSTSMGQIWSCSQSANIVEMTNIGSGAGIKNNGDCQSHLSVQFDGISSSNNKPNQTTLRRYMSTIIDRSSNLQTYVRQKLNSLRRINSLANDRVDGKRCYSKSQLLPPHVTIPRCSMVQSSVDSIFNVAGSDRINRINRRKSFSIQSTATTTSSSQRSSSSKCSAHRSVPRSDHQSIYSHHLQSSSLTNPANHHLNSNEYQNEKRLQNQQHEQISNTENYVQNESLHLDMEIVDSYPQYDQWTNMDQHTPGVANITNWSHSSIMDTFKCVDEDDFANTDYLVFEHSQFTNFGCNTIAKNDANQTKSIENNPGIETNDEVEDDDDNEENTHDGASNMGQFTFESEMEDNNNNNNQNRQYSTTFEEAFKNYYDSQHRISQNQNLHNQNPHYTLPKERSKSNEKCNPHLNPISKDDHHFKLNKPKMKASTNVKQCVEPNMSEDEFPAIEPPADYKNVATNDQYVPIDIEMRPQSIDTFTKPLMQPYHFWLQQFMEQMNQTEQMATNSRIVIPPPPTIDGYETDDDYNNRDVDEDDEDEDDEMNGNDDDDDAGDTSTSQDIADFELELDEEPIKFIGDDDYKSKVVERIIVPQPQPPSLPNETNQVEQIVNEPINDHPHHQNNLLQQNTDLIHRHVLLNNDSADFGFDGFRKSCFDDDDNEDESSSAQSSLSDGTHSSDQSTNSITAEYIKPPTPFTNYYINNDNI</sequence>
<feature type="region of interest" description="Disordered" evidence="1">
    <location>
        <begin position="538"/>
        <end position="574"/>
    </location>
</feature>
<dbReference type="Proteomes" id="UP001142055">
    <property type="component" value="Chromosome 3"/>
</dbReference>
<feature type="region of interest" description="Disordered" evidence="1">
    <location>
        <begin position="662"/>
        <end position="712"/>
    </location>
</feature>
<evidence type="ECO:0000313" key="3">
    <source>
        <dbReference type="EMBL" id="KAJ6216818.1"/>
    </source>
</evidence>
<evidence type="ECO:0000313" key="4">
    <source>
        <dbReference type="Proteomes" id="UP001142055"/>
    </source>
</evidence>
<feature type="compositionally biased region" description="Basic and acidic residues" evidence="1">
    <location>
        <begin position="550"/>
        <end position="562"/>
    </location>
</feature>
<gene>
    <name evidence="3" type="ORF">RDWZM_007975</name>
</gene>
<feature type="transmembrane region" description="Helical" evidence="2">
    <location>
        <begin position="20"/>
        <end position="43"/>
    </location>
</feature>
<keyword evidence="2" id="KW-0812">Transmembrane</keyword>
<dbReference type="AlphaFoldDB" id="A0A9Q0RIG2"/>
<dbReference type="EMBL" id="JAPWDV010000003">
    <property type="protein sequence ID" value="KAJ6216818.1"/>
    <property type="molecule type" value="Genomic_DNA"/>
</dbReference>
<feature type="region of interest" description="Disordered" evidence="1">
    <location>
        <begin position="813"/>
        <end position="861"/>
    </location>
</feature>
<keyword evidence="2" id="KW-1133">Transmembrane helix</keyword>
<feature type="compositionally biased region" description="Acidic residues" evidence="1">
    <location>
        <begin position="676"/>
        <end position="708"/>
    </location>
</feature>
<name>A0A9Q0RIG2_BLOTA</name>
<feature type="compositionally biased region" description="Acidic residues" evidence="1">
    <location>
        <begin position="474"/>
        <end position="485"/>
    </location>
</feature>
<feature type="region of interest" description="Disordered" evidence="1">
    <location>
        <begin position="304"/>
        <end position="354"/>
    </location>
</feature>
<evidence type="ECO:0000256" key="2">
    <source>
        <dbReference type="SAM" id="Phobius"/>
    </source>
</evidence>
<keyword evidence="4" id="KW-1185">Reference proteome</keyword>
<comment type="caution">
    <text evidence="3">The sequence shown here is derived from an EMBL/GenBank/DDBJ whole genome shotgun (WGS) entry which is preliminary data.</text>
</comment>
<feature type="compositionally biased region" description="Basic residues" evidence="1">
    <location>
        <begin position="98"/>
        <end position="110"/>
    </location>
</feature>
<feature type="compositionally biased region" description="Polar residues" evidence="1">
    <location>
        <begin position="463"/>
        <end position="472"/>
    </location>
</feature>
<feature type="compositionally biased region" description="Polar residues" evidence="1">
    <location>
        <begin position="538"/>
        <end position="547"/>
    </location>
</feature>
<feature type="region of interest" description="Disordered" evidence="1">
    <location>
        <begin position="98"/>
        <end position="127"/>
    </location>
</feature>
<dbReference type="OMA" id="PTPFTNY"/>
<feature type="compositionally biased region" description="Polar residues" evidence="1">
    <location>
        <begin position="851"/>
        <end position="861"/>
    </location>
</feature>
<keyword evidence="2" id="KW-0472">Membrane</keyword>
<protein>
    <submittedName>
        <fullName evidence="3">Uncharacterized protein</fullName>
    </submittedName>
</protein>
<proteinExistence type="predicted"/>
<accession>A0A9Q0RIG2</accession>
<feature type="compositionally biased region" description="Polar residues" evidence="1">
    <location>
        <begin position="829"/>
        <end position="841"/>
    </location>
</feature>
<reference evidence="3" key="1">
    <citation type="submission" date="2022-12" db="EMBL/GenBank/DDBJ databases">
        <title>Genome assemblies of Blomia tropicalis.</title>
        <authorList>
            <person name="Cui Y."/>
        </authorList>
    </citation>
    <scope>NUCLEOTIDE SEQUENCE</scope>
    <source>
        <tissue evidence="3">Adult mites</tissue>
    </source>
</reference>
<feature type="compositionally biased region" description="Polar residues" evidence="1">
    <location>
        <begin position="334"/>
        <end position="354"/>
    </location>
</feature>
<feature type="region of interest" description="Disordered" evidence="1">
    <location>
        <begin position="463"/>
        <end position="495"/>
    </location>
</feature>
<evidence type="ECO:0000256" key="1">
    <source>
        <dbReference type="SAM" id="MobiDB-lite"/>
    </source>
</evidence>